<reference evidence="1" key="2">
    <citation type="journal article" date="2022" name="Res Sq">
        <title>Comparative Genomics Reveals Insights into the Divergent Evolution of Astigmatic Mites and Household Pest Adaptations.</title>
        <authorList>
            <person name="Xiong Q."/>
            <person name="Wan A.T.-Y."/>
            <person name="Liu X.-Y."/>
            <person name="Fung C.S.-H."/>
            <person name="Xiao X."/>
            <person name="Malainual N."/>
            <person name="Hou J."/>
            <person name="Wang L."/>
            <person name="Wang M."/>
            <person name="Yang K."/>
            <person name="Cui Y."/>
            <person name="Leung E."/>
            <person name="Nong W."/>
            <person name="Shin S.-K."/>
            <person name="Au S."/>
            <person name="Jeong K.Y."/>
            <person name="Chew F.T."/>
            <person name="Hui J."/>
            <person name="Leung T.F."/>
            <person name="Tungtrongchitr A."/>
            <person name="Zhong N."/>
            <person name="Liu Z."/>
            <person name="Tsui S."/>
        </authorList>
    </citation>
    <scope>NUCLEOTIDE SEQUENCE</scope>
    <source>
        <strain evidence="1">Derf</strain>
        <tissue evidence="1">Whole organism</tissue>
    </source>
</reference>
<dbReference type="Proteomes" id="UP000790347">
    <property type="component" value="Unassembled WGS sequence"/>
</dbReference>
<dbReference type="AlphaFoldDB" id="A0A922HNI3"/>
<dbReference type="EMBL" id="ASGP02000008">
    <property type="protein sequence ID" value="KAH9494362.1"/>
    <property type="molecule type" value="Genomic_DNA"/>
</dbReference>
<organism evidence="1 2">
    <name type="scientific">Dermatophagoides farinae</name>
    <name type="common">American house dust mite</name>
    <dbReference type="NCBI Taxonomy" id="6954"/>
    <lineage>
        <taxon>Eukaryota</taxon>
        <taxon>Metazoa</taxon>
        <taxon>Ecdysozoa</taxon>
        <taxon>Arthropoda</taxon>
        <taxon>Chelicerata</taxon>
        <taxon>Arachnida</taxon>
        <taxon>Acari</taxon>
        <taxon>Acariformes</taxon>
        <taxon>Sarcoptiformes</taxon>
        <taxon>Astigmata</taxon>
        <taxon>Psoroptidia</taxon>
        <taxon>Analgoidea</taxon>
        <taxon>Pyroglyphidae</taxon>
        <taxon>Dermatophagoidinae</taxon>
        <taxon>Dermatophagoides</taxon>
    </lineage>
</organism>
<accession>A0A922HNI3</accession>
<comment type="caution">
    <text evidence="1">The sequence shown here is derived from an EMBL/GenBank/DDBJ whole genome shotgun (WGS) entry which is preliminary data.</text>
</comment>
<gene>
    <name evidence="1" type="ORF">DERF_015052</name>
</gene>
<evidence type="ECO:0000313" key="1">
    <source>
        <dbReference type="EMBL" id="KAH9494362.1"/>
    </source>
</evidence>
<sequence length="69" mass="8174">MFRTFEVSTLIDKKTYIFQIKTKQVTGNEEQNGKWKHMRKALRLSISEITLLLPLKKSCQALMLYNCKH</sequence>
<keyword evidence="2" id="KW-1185">Reference proteome</keyword>
<name>A0A922HNI3_DERFA</name>
<reference evidence="1" key="1">
    <citation type="submission" date="2013-05" db="EMBL/GenBank/DDBJ databases">
        <authorList>
            <person name="Yim A.K.Y."/>
            <person name="Chan T.F."/>
            <person name="Ji K.M."/>
            <person name="Liu X.Y."/>
            <person name="Zhou J.W."/>
            <person name="Li R.Q."/>
            <person name="Yang K.Y."/>
            <person name="Li J."/>
            <person name="Li M."/>
            <person name="Law P.T.W."/>
            <person name="Wu Y.L."/>
            <person name="Cai Z.L."/>
            <person name="Qin H."/>
            <person name="Bao Y."/>
            <person name="Leung R.K.K."/>
            <person name="Ng P.K.S."/>
            <person name="Zou J."/>
            <person name="Zhong X.J."/>
            <person name="Ran P.X."/>
            <person name="Zhong N.S."/>
            <person name="Liu Z.G."/>
            <person name="Tsui S.K.W."/>
        </authorList>
    </citation>
    <scope>NUCLEOTIDE SEQUENCE</scope>
    <source>
        <strain evidence="1">Derf</strain>
        <tissue evidence="1">Whole organism</tissue>
    </source>
</reference>
<proteinExistence type="predicted"/>
<protein>
    <submittedName>
        <fullName evidence="1">Uncharacterized protein</fullName>
    </submittedName>
</protein>
<evidence type="ECO:0000313" key="2">
    <source>
        <dbReference type="Proteomes" id="UP000790347"/>
    </source>
</evidence>